<dbReference type="EMBL" id="AP019769">
    <property type="protein sequence ID" value="BBL45599.1"/>
    <property type="molecule type" value="Genomic_DNA"/>
</dbReference>
<dbReference type="GO" id="GO:0006412">
    <property type="term" value="P:translation"/>
    <property type="evidence" value="ECO:0007669"/>
    <property type="project" value="InterPro"/>
</dbReference>
<dbReference type="RefSeq" id="WP_258392916.1">
    <property type="nucleotide sequence ID" value="NZ_AP019769.1"/>
</dbReference>
<sequence length="97" mass="10858">MPRKVENKVSEEGVKHLEDNIIKENTVNWSKAYKGEIIDLIGRTGMRGEAIHAIIRVAEGPDAGKIIRKNITGPIRKGDIILLRDTEISAMPIEKKE</sequence>
<evidence type="ECO:0000313" key="6">
    <source>
        <dbReference type="Proteomes" id="UP001055553"/>
    </source>
</evidence>
<dbReference type="InterPro" id="IPR000289">
    <property type="entry name" value="Ribosomal_eS28"/>
</dbReference>
<keyword evidence="6" id="KW-1185">Reference proteome</keyword>
<dbReference type="InterPro" id="IPR012340">
    <property type="entry name" value="NA-bd_OB-fold"/>
</dbReference>
<proteinExistence type="inferred from homology"/>
<evidence type="ECO:0000313" key="5">
    <source>
        <dbReference type="EMBL" id="BBL45599.1"/>
    </source>
</evidence>
<keyword evidence="3" id="KW-0687">Ribonucleoprotein</keyword>
<keyword evidence="2 5" id="KW-0689">Ribosomal protein</keyword>
<accession>A0A915SFS5</accession>
<evidence type="ECO:0000256" key="2">
    <source>
        <dbReference type="ARBA" id="ARBA00022980"/>
    </source>
</evidence>
<dbReference type="Gene3D" id="2.40.50.140">
    <property type="entry name" value="Nucleic acid-binding proteins"/>
    <property type="match status" value="1"/>
</dbReference>
<comment type="similarity">
    <text evidence="1">Belongs to the eukaryotic ribosomal protein eS28 family.</text>
</comment>
<dbReference type="Proteomes" id="UP001055553">
    <property type="component" value="Chromosome"/>
</dbReference>
<gene>
    <name evidence="5" type="ORF">MJ1_0438</name>
</gene>
<dbReference type="AlphaFoldDB" id="A0A915SFS5"/>
<dbReference type="KEGG" id="naer:MJ1_0438"/>
<dbReference type="GO" id="GO:0005840">
    <property type="term" value="C:ribosome"/>
    <property type="evidence" value="ECO:0007669"/>
    <property type="project" value="UniProtKB-KW"/>
</dbReference>
<dbReference type="GeneID" id="74568384"/>
<reference evidence="6" key="1">
    <citation type="journal article" date="2022" name="Int. J. Syst. Evol. Microbiol.">
        <title>Nanobdella aerobiophila gen. nov., sp. nov., a thermoacidophilic, obligate ectosymbiotic archaeon, and proposal of Nanobdellaceae fam. nov., Nanobdellales ord. nov. and Nanobdellia class. nov.</title>
        <authorList>
            <person name="Kato S."/>
            <person name="Ogasawara A."/>
            <person name="Itoh T."/>
            <person name="Sakai H.D."/>
            <person name="Shimizu M."/>
            <person name="Yuki M."/>
            <person name="Kaneko M."/>
            <person name="Takashina T."/>
            <person name="Ohkuma M."/>
        </authorList>
    </citation>
    <scope>NUCLEOTIDE SEQUENCE [LARGE SCALE GENOMIC DNA]</scope>
    <source>
        <strain evidence="6">MJ1</strain>
    </source>
</reference>
<dbReference type="SUPFAM" id="SSF50249">
    <property type="entry name" value="Nucleic acid-binding proteins"/>
    <property type="match status" value="1"/>
</dbReference>
<name>A0A915SFS5_9ARCH</name>
<dbReference type="Pfam" id="PF01200">
    <property type="entry name" value="Ribosomal_S28e"/>
    <property type="match status" value="1"/>
</dbReference>
<evidence type="ECO:0000256" key="1">
    <source>
        <dbReference type="ARBA" id="ARBA00005943"/>
    </source>
</evidence>
<evidence type="ECO:0000256" key="4">
    <source>
        <dbReference type="ARBA" id="ARBA00035362"/>
    </source>
</evidence>
<dbReference type="GO" id="GO:1990904">
    <property type="term" value="C:ribonucleoprotein complex"/>
    <property type="evidence" value="ECO:0007669"/>
    <property type="project" value="UniProtKB-KW"/>
</dbReference>
<organism evidence="5 6">
    <name type="scientific">Nanobdella aerobiophila</name>
    <dbReference type="NCBI Taxonomy" id="2586965"/>
    <lineage>
        <taxon>Archaea</taxon>
        <taxon>Nanobdellota</taxon>
        <taxon>Nanobdellia</taxon>
        <taxon>Nanobdellales</taxon>
        <taxon>Nanobdellaceae</taxon>
        <taxon>Nanobdella</taxon>
    </lineage>
</organism>
<dbReference type="GO" id="GO:0003735">
    <property type="term" value="F:structural constituent of ribosome"/>
    <property type="evidence" value="ECO:0007669"/>
    <property type="project" value="InterPro"/>
</dbReference>
<protein>
    <recommendedName>
        <fullName evidence="4">30S ribosomal protein S28e</fullName>
    </recommendedName>
</protein>
<evidence type="ECO:0000256" key="3">
    <source>
        <dbReference type="ARBA" id="ARBA00023274"/>
    </source>
</evidence>